<gene>
    <name evidence="2" type="ORF">KV394_10380</name>
</gene>
<protein>
    <recommendedName>
        <fullName evidence="4">DUF5134 domain-containing protein</fullName>
    </recommendedName>
</protein>
<keyword evidence="3" id="KW-1185">Reference proteome</keyword>
<organism evidence="2 3">
    <name type="scientific">Microbacterium sufflavum</name>
    <dbReference type="NCBI Taxonomy" id="2851649"/>
    <lineage>
        <taxon>Bacteria</taxon>
        <taxon>Bacillati</taxon>
        <taxon>Actinomycetota</taxon>
        <taxon>Actinomycetes</taxon>
        <taxon>Micrococcales</taxon>
        <taxon>Microbacteriaceae</taxon>
        <taxon>Microbacterium</taxon>
    </lineage>
</organism>
<keyword evidence="1" id="KW-0472">Membrane</keyword>
<accession>A0ABY4IFF2</accession>
<reference evidence="2 3" key="1">
    <citation type="submission" date="2021-06" db="EMBL/GenBank/DDBJ databases">
        <title>Genome-based taxonomic framework of Microbacterium strains isolated from marine environment, the description of four new species and reclassification of four preexisting species.</title>
        <authorList>
            <person name="Lee S.D."/>
            <person name="Kim S.-M."/>
            <person name="Byeon Y.-S."/>
            <person name="Yang H.L."/>
            <person name="Kim I.S."/>
        </authorList>
    </citation>
    <scope>NUCLEOTIDE SEQUENCE [LARGE SCALE GENOMIC DNA]</scope>
    <source>
        <strain evidence="2 3">SSW1-51</strain>
    </source>
</reference>
<feature type="transmembrane region" description="Helical" evidence="1">
    <location>
        <begin position="129"/>
        <end position="149"/>
    </location>
</feature>
<feature type="transmembrane region" description="Helical" evidence="1">
    <location>
        <begin position="59"/>
        <end position="77"/>
    </location>
</feature>
<feature type="transmembrane region" description="Helical" evidence="1">
    <location>
        <begin position="37"/>
        <end position="53"/>
    </location>
</feature>
<feature type="transmembrane region" description="Helical" evidence="1">
    <location>
        <begin position="12"/>
        <end position="30"/>
    </location>
</feature>
<keyword evidence="1" id="KW-1133">Transmembrane helix</keyword>
<keyword evidence="1" id="KW-0812">Transmembrane</keyword>
<dbReference type="Proteomes" id="UP000831467">
    <property type="component" value="Chromosome"/>
</dbReference>
<evidence type="ECO:0008006" key="4">
    <source>
        <dbReference type="Google" id="ProtNLM"/>
    </source>
</evidence>
<feature type="transmembrane region" description="Helical" evidence="1">
    <location>
        <begin position="89"/>
        <end position="109"/>
    </location>
</feature>
<name>A0ABY4IFF2_9MICO</name>
<dbReference type="EMBL" id="CP078076">
    <property type="protein sequence ID" value="UPL11493.1"/>
    <property type="molecule type" value="Genomic_DNA"/>
</dbReference>
<evidence type="ECO:0000256" key="1">
    <source>
        <dbReference type="SAM" id="Phobius"/>
    </source>
</evidence>
<dbReference type="RefSeq" id="WP_247981388.1">
    <property type="nucleotide sequence ID" value="NZ_CP078076.1"/>
</dbReference>
<proteinExistence type="predicted"/>
<evidence type="ECO:0000313" key="2">
    <source>
        <dbReference type="EMBL" id="UPL11493.1"/>
    </source>
</evidence>
<sequence length="179" mass="17990">MEPLVPAAPWLMAAAALVSAVACVAAWRAVPWQGRQSALVMAAGMLVLAIPAVDALTRLALGAVLLVSAMLGTMGVRGTAAAATCCHRALVSLVMAVCAFDGSVVVSSVERAVTPTGHGGHGLGGVLSALVMIGVAAVVLWTVAAAWFVPPQHHGRTGRLLATESWAMAAGVAVMCLGF</sequence>
<evidence type="ECO:0000313" key="3">
    <source>
        <dbReference type="Proteomes" id="UP000831467"/>
    </source>
</evidence>